<gene>
    <name evidence="1" type="ORF">SS1G_05117</name>
</gene>
<dbReference type="AlphaFoldDB" id="A7EIH4"/>
<dbReference type="GeneID" id="5490311"/>
<dbReference type="KEGG" id="ssl:SS1G_05117"/>
<proteinExistence type="predicted"/>
<protein>
    <submittedName>
        <fullName evidence="1">Uncharacterized protein</fullName>
    </submittedName>
</protein>
<dbReference type="RefSeq" id="XP_001593689.1">
    <property type="nucleotide sequence ID" value="XM_001593639.1"/>
</dbReference>
<dbReference type="HOGENOM" id="CLU_2832715_0_0_1"/>
<evidence type="ECO:0000313" key="2">
    <source>
        <dbReference type="Proteomes" id="UP000001312"/>
    </source>
</evidence>
<name>A7EIH4_SCLS1</name>
<sequence length="66" mass="7975">MVSEYWGILGKYRLLWCDIWLWCCVLLNSEIKVEEVVRMKMQNDVTEEESVVNLLLTYEQFTSIQR</sequence>
<dbReference type="InParanoid" id="A7EIH4"/>
<dbReference type="EMBL" id="CH476626">
    <property type="protein sequence ID" value="EDO02640.1"/>
    <property type="molecule type" value="Genomic_DNA"/>
</dbReference>
<accession>A7EIH4</accession>
<reference evidence="2" key="1">
    <citation type="journal article" date="2011" name="PLoS Genet.">
        <title>Genomic analysis of the necrotrophic fungal pathogens Sclerotinia sclerotiorum and Botrytis cinerea.</title>
        <authorList>
            <person name="Amselem J."/>
            <person name="Cuomo C.A."/>
            <person name="van Kan J.A."/>
            <person name="Viaud M."/>
            <person name="Benito E.P."/>
            <person name="Couloux A."/>
            <person name="Coutinho P.M."/>
            <person name="de Vries R.P."/>
            <person name="Dyer P.S."/>
            <person name="Fillinger S."/>
            <person name="Fournier E."/>
            <person name="Gout L."/>
            <person name="Hahn M."/>
            <person name="Kohn L."/>
            <person name="Lapalu N."/>
            <person name="Plummer K.M."/>
            <person name="Pradier J.M."/>
            <person name="Quevillon E."/>
            <person name="Sharon A."/>
            <person name="Simon A."/>
            <person name="ten Have A."/>
            <person name="Tudzynski B."/>
            <person name="Tudzynski P."/>
            <person name="Wincker P."/>
            <person name="Andrew M."/>
            <person name="Anthouard V."/>
            <person name="Beever R.E."/>
            <person name="Beffa R."/>
            <person name="Benoit I."/>
            <person name="Bouzid O."/>
            <person name="Brault B."/>
            <person name="Chen Z."/>
            <person name="Choquer M."/>
            <person name="Collemare J."/>
            <person name="Cotton P."/>
            <person name="Danchin E.G."/>
            <person name="Da Silva C."/>
            <person name="Gautier A."/>
            <person name="Giraud C."/>
            <person name="Giraud T."/>
            <person name="Gonzalez C."/>
            <person name="Grossetete S."/>
            <person name="Guldener U."/>
            <person name="Henrissat B."/>
            <person name="Howlett B.J."/>
            <person name="Kodira C."/>
            <person name="Kretschmer M."/>
            <person name="Lappartient A."/>
            <person name="Leroch M."/>
            <person name="Levis C."/>
            <person name="Mauceli E."/>
            <person name="Neuveglise C."/>
            <person name="Oeser B."/>
            <person name="Pearson M."/>
            <person name="Poulain J."/>
            <person name="Poussereau N."/>
            <person name="Quesneville H."/>
            <person name="Rascle C."/>
            <person name="Schumacher J."/>
            <person name="Segurens B."/>
            <person name="Sexton A."/>
            <person name="Silva E."/>
            <person name="Sirven C."/>
            <person name="Soanes D.M."/>
            <person name="Talbot N.J."/>
            <person name="Templeton M."/>
            <person name="Yandava C."/>
            <person name="Yarden O."/>
            <person name="Zeng Q."/>
            <person name="Rollins J.A."/>
            <person name="Lebrun M.H."/>
            <person name="Dickman M."/>
        </authorList>
    </citation>
    <scope>NUCLEOTIDE SEQUENCE [LARGE SCALE GENOMIC DNA]</scope>
    <source>
        <strain evidence="2">ATCC 18683 / 1980 / Ss-1</strain>
    </source>
</reference>
<keyword evidence="2" id="KW-1185">Reference proteome</keyword>
<organism evidence="1 2">
    <name type="scientific">Sclerotinia sclerotiorum (strain ATCC 18683 / 1980 / Ss-1)</name>
    <name type="common">White mold</name>
    <name type="synonym">Whetzelinia sclerotiorum</name>
    <dbReference type="NCBI Taxonomy" id="665079"/>
    <lineage>
        <taxon>Eukaryota</taxon>
        <taxon>Fungi</taxon>
        <taxon>Dikarya</taxon>
        <taxon>Ascomycota</taxon>
        <taxon>Pezizomycotina</taxon>
        <taxon>Leotiomycetes</taxon>
        <taxon>Helotiales</taxon>
        <taxon>Sclerotiniaceae</taxon>
        <taxon>Sclerotinia</taxon>
    </lineage>
</organism>
<dbReference type="Proteomes" id="UP000001312">
    <property type="component" value="Unassembled WGS sequence"/>
</dbReference>
<evidence type="ECO:0000313" key="1">
    <source>
        <dbReference type="EMBL" id="EDO02640.1"/>
    </source>
</evidence>